<organism evidence="1 2">
    <name type="scientific">Mesorhizobium prunaredense</name>
    <dbReference type="NCBI Taxonomy" id="1631249"/>
    <lineage>
        <taxon>Bacteria</taxon>
        <taxon>Pseudomonadati</taxon>
        <taxon>Pseudomonadota</taxon>
        <taxon>Alphaproteobacteria</taxon>
        <taxon>Hyphomicrobiales</taxon>
        <taxon>Phyllobacteriaceae</taxon>
        <taxon>Mesorhizobium</taxon>
    </lineage>
</organism>
<proteinExistence type="predicted"/>
<reference evidence="2" key="1">
    <citation type="submission" date="2017-01" db="EMBL/GenBank/DDBJ databases">
        <authorList>
            <person name="Brunel B."/>
        </authorList>
    </citation>
    <scope>NUCLEOTIDE SEQUENCE [LARGE SCALE GENOMIC DNA]</scope>
</reference>
<gene>
    <name evidence="1" type="ORF">BQ8794_220122</name>
</gene>
<evidence type="ECO:0000313" key="1">
    <source>
        <dbReference type="EMBL" id="SIT55558.1"/>
    </source>
</evidence>
<dbReference type="Pfam" id="PF13738">
    <property type="entry name" value="Pyr_redox_3"/>
    <property type="match status" value="1"/>
</dbReference>
<dbReference type="STRING" id="1631249.BQ8794_220122"/>
<protein>
    <submittedName>
        <fullName evidence="1">FAD-dependent oxidoreductase</fullName>
    </submittedName>
</protein>
<evidence type="ECO:0000313" key="2">
    <source>
        <dbReference type="Proteomes" id="UP000188388"/>
    </source>
</evidence>
<name>A0A1R3V6P0_9HYPH</name>
<dbReference type="EMBL" id="FTPD01000015">
    <property type="protein sequence ID" value="SIT55558.1"/>
    <property type="molecule type" value="Genomic_DNA"/>
</dbReference>
<dbReference type="RefSeq" id="WP_077378045.1">
    <property type="nucleotide sequence ID" value="NZ_FTPD01000015.1"/>
</dbReference>
<dbReference type="AlphaFoldDB" id="A0A1R3V6P0"/>
<dbReference type="InterPro" id="IPR036188">
    <property type="entry name" value="FAD/NAD-bd_sf"/>
</dbReference>
<keyword evidence="2" id="KW-1185">Reference proteome</keyword>
<dbReference type="SUPFAM" id="SSF51905">
    <property type="entry name" value="FAD/NAD(P)-binding domain"/>
    <property type="match status" value="1"/>
</dbReference>
<dbReference type="Proteomes" id="UP000188388">
    <property type="component" value="Unassembled WGS sequence"/>
</dbReference>
<accession>A0A1R3V6P0</accession>
<sequence>MAPIRGVITHHEFVAYLEGHVDRHRLPVRTGVAVEQLNREDGAYRVTTDRETLLACTVVIATGSQSRQIRPPWSTDLPTAVRQVDSPAYRDPWTTS</sequence>
<dbReference type="Gene3D" id="3.50.50.60">
    <property type="entry name" value="FAD/NAD(P)-binding domain"/>
    <property type="match status" value="1"/>
</dbReference>